<comment type="caution">
    <text evidence="2">The sequence shown here is derived from an EMBL/GenBank/DDBJ whole genome shotgun (WGS) entry which is preliminary data.</text>
</comment>
<dbReference type="Proteomes" id="UP000623067">
    <property type="component" value="Unassembled WGS sequence"/>
</dbReference>
<evidence type="ECO:0000313" key="2">
    <source>
        <dbReference type="EMBL" id="GGB29361.1"/>
    </source>
</evidence>
<gene>
    <name evidence="2" type="ORF">GCM10011380_18590</name>
</gene>
<dbReference type="RefSeq" id="WP_229664477.1">
    <property type="nucleotide sequence ID" value="NZ_BMIH01000002.1"/>
</dbReference>
<evidence type="ECO:0000256" key="1">
    <source>
        <dbReference type="SAM" id="MobiDB-lite"/>
    </source>
</evidence>
<dbReference type="EMBL" id="BMIH01000002">
    <property type="protein sequence ID" value="GGB29361.1"/>
    <property type="molecule type" value="Genomic_DNA"/>
</dbReference>
<organism evidence="2 3">
    <name type="scientific">Sphingomonas metalli</name>
    <dbReference type="NCBI Taxonomy" id="1779358"/>
    <lineage>
        <taxon>Bacteria</taxon>
        <taxon>Pseudomonadati</taxon>
        <taxon>Pseudomonadota</taxon>
        <taxon>Alphaproteobacteria</taxon>
        <taxon>Sphingomonadales</taxon>
        <taxon>Sphingomonadaceae</taxon>
        <taxon>Sphingomonas</taxon>
    </lineage>
</organism>
<protein>
    <submittedName>
        <fullName evidence="2">Uncharacterized protein</fullName>
    </submittedName>
</protein>
<keyword evidence="3" id="KW-1185">Reference proteome</keyword>
<accession>A0A916T3B5</accession>
<evidence type="ECO:0000313" key="3">
    <source>
        <dbReference type="Proteomes" id="UP000623067"/>
    </source>
</evidence>
<feature type="region of interest" description="Disordered" evidence="1">
    <location>
        <begin position="247"/>
        <end position="271"/>
    </location>
</feature>
<reference evidence="2" key="1">
    <citation type="journal article" date="2014" name="Int. J. Syst. Evol. Microbiol.">
        <title>Complete genome sequence of Corynebacterium casei LMG S-19264T (=DSM 44701T), isolated from a smear-ripened cheese.</title>
        <authorList>
            <consortium name="US DOE Joint Genome Institute (JGI-PGF)"/>
            <person name="Walter F."/>
            <person name="Albersmeier A."/>
            <person name="Kalinowski J."/>
            <person name="Ruckert C."/>
        </authorList>
    </citation>
    <scope>NUCLEOTIDE SEQUENCE</scope>
    <source>
        <strain evidence="2">CGMCC 1.15330</strain>
    </source>
</reference>
<proteinExistence type="predicted"/>
<reference evidence="2" key="2">
    <citation type="submission" date="2020-09" db="EMBL/GenBank/DDBJ databases">
        <authorList>
            <person name="Sun Q."/>
            <person name="Zhou Y."/>
        </authorList>
    </citation>
    <scope>NUCLEOTIDE SEQUENCE</scope>
    <source>
        <strain evidence="2">CGMCC 1.15330</strain>
    </source>
</reference>
<name>A0A916T3B5_9SPHN</name>
<sequence length="271" mass="27931">MASAAVAASGSGAGEDHPLFPRYPNAVLKLYRAPSLDEIVMPTGPIQDADGTANRQTVTGTVSHFDYAVRPAVSALQVARFYEARLRSTSYTIVFGCSSTATCGNDMGKLILLSGKVAPEGVDGLFGDKLRVIVARRDASWILLHIYEGPDRTIVYQANVDPEETAKPAATPVAAGAGPKVHTSAAKDVTDCTKHTDGGGRTATGGMLGGLLGSKVGGAKAVYAGAAVGGVIGDKLDMQARCGPSARVESNAAADDDAKPKKNKLRSVLGF</sequence>
<dbReference type="AlphaFoldDB" id="A0A916T3B5"/>